<feature type="region of interest" description="Disordered" evidence="1">
    <location>
        <begin position="147"/>
        <end position="170"/>
    </location>
</feature>
<keyword evidence="2" id="KW-0472">Membrane</keyword>
<proteinExistence type="predicted"/>
<evidence type="ECO:0000313" key="4">
    <source>
        <dbReference type="RefSeq" id="XP_035828900.1"/>
    </source>
</evidence>
<protein>
    <submittedName>
        <fullName evidence="4">Uncharacterized protein LOC118478782</fullName>
    </submittedName>
</protein>
<dbReference type="Proteomes" id="UP000694888">
    <property type="component" value="Unplaced"/>
</dbReference>
<evidence type="ECO:0000256" key="1">
    <source>
        <dbReference type="SAM" id="MobiDB-lite"/>
    </source>
</evidence>
<reference evidence="4" key="1">
    <citation type="submission" date="2025-08" db="UniProtKB">
        <authorList>
            <consortium name="RefSeq"/>
        </authorList>
    </citation>
    <scope>IDENTIFICATION</scope>
</reference>
<dbReference type="RefSeq" id="XP_035828900.1">
    <property type="nucleotide sequence ID" value="XM_035973007.1"/>
</dbReference>
<feature type="transmembrane region" description="Helical" evidence="2">
    <location>
        <begin position="6"/>
        <end position="30"/>
    </location>
</feature>
<name>A0ABM1W2K7_APLCA</name>
<gene>
    <name evidence="4" type="primary">LOC118478782</name>
</gene>
<feature type="compositionally biased region" description="Polar residues" evidence="1">
    <location>
        <begin position="155"/>
        <end position="170"/>
    </location>
</feature>
<evidence type="ECO:0000256" key="2">
    <source>
        <dbReference type="SAM" id="Phobius"/>
    </source>
</evidence>
<dbReference type="GeneID" id="118478782"/>
<organism evidence="3 4">
    <name type="scientific">Aplysia californica</name>
    <name type="common">California sea hare</name>
    <dbReference type="NCBI Taxonomy" id="6500"/>
    <lineage>
        <taxon>Eukaryota</taxon>
        <taxon>Metazoa</taxon>
        <taxon>Spiralia</taxon>
        <taxon>Lophotrochozoa</taxon>
        <taxon>Mollusca</taxon>
        <taxon>Gastropoda</taxon>
        <taxon>Heterobranchia</taxon>
        <taxon>Euthyneura</taxon>
        <taxon>Tectipleura</taxon>
        <taxon>Aplysiida</taxon>
        <taxon>Aplysioidea</taxon>
        <taxon>Aplysiidae</taxon>
        <taxon>Aplysia</taxon>
    </lineage>
</organism>
<sequence>MSEPWFVWMLVGCIGGTLWLALCVFSIWLFRRRRRNKKKMAQNGMYSAVPVHKSEESARAGTVMTRDDVIYNQKEGNIHVAYGGLQSDLTSLLECGGHKEGGGVDSGQQQVYSSATSMPQMKTFYQRPGQSVASSVAPYATTTLINKGVNPTPRPSQASVSSPSFYTLPL</sequence>
<accession>A0ABM1W2K7</accession>
<keyword evidence="2" id="KW-1133">Transmembrane helix</keyword>
<keyword evidence="3" id="KW-1185">Reference proteome</keyword>
<keyword evidence="2" id="KW-0812">Transmembrane</keyword>
<evidence type="ECO:0000313" key="3">
    <source>
        <dbReference type="Proteomes" id="UP000694888"/>
    </source>
</evidence>